<dbReference type="InterPro" id="IPR022742">
    <property type="entry name" value="Hydrolase_4"/>
</dbReference>
<dbReference type="KEGG" id="tmb:Thimo_0364"/>
<evidence type="ECO:0000313" key="3">
    <source>
        <dbReference type="Proteomes" id="UP000010816"/>
    </source>
</evidence>
<keyword evidence="2" id="KW-0378">Hydrolase</keyword>
<dbReference type="Pfam" id="PF12146">
    <property type="entry name" value="Hydrolase_4"/>
    <property type="match status" value="1"/>
</dbReference>
<gene>
    <name evidence="2" type="ORF">Thimo_0364</name>
</gene>
<dbReference type="GO" id="GO:0016746">
    <property type="term" value="F:acyltransferase activity"/>
    <property type="evidence" value="ECO:0007669"/>
    <property type="project" value="UniProtKB-KW"/>
</dbReference>
<dbReference type="GO" id="GO:0016787">
    <property type="term" value="F:hydrolase activity"/>
    <property type="evidence" value="ECO:0007669"/>
    <property type="project" value="UniProtKB-KW"/>
</dbReference>
<dbReference type="PANTHER" id="PTHR43433:SF5">
    <property type="entry name" value="AB HYDROLASE-1 DOMAIN-CONTAINING PROTEIN"/>
    <property type="match status" value="1"/>
</dbReference>
<dbReference type="SUPFAM" id="SSF53474">
    <property type="entry name" value="alpha/beta-Hydrolases"/>
    <property type="match status" value="1"/>
</dbReference>
<dbReference type="EMBL" id="CP003051">
    <property type="protein sequence ID" value="AGA89231.1"/>
    <property type="molecule type" value="Genomic_DNA"/>
</dbReference>
<dbReference type="InterPro" id="IPR029058">
    <property type="entry name" value="AB_hydrolase_fold"/>
</dbReference>
<reference evidence="2 3" key="1">
    <citation type="submission" date="2011-09" db="EMBL/GenBank/DDBJ databases">
        <title>Complete sequence of chromosome of Thioflavicoccus mobilis 8321.</title>
        <authorList>
            <consortium name="US DOE Joint Genome Institute"/>
            <person name="Lucas S."/>
            <person name="Han J."/>
            <person name="Lapidus A."/>
            <person name="Cheng J.-F."/>
            <person name="Goodwin L."/>
            <person name="Pitluck S."/>
            <person name="Peters L."/>
            <person name="Ovchinnikova G."/>
            <person name="Lu M."/>
            <person name="Detter J.C."/>
            <person name="Han C."/>
            <person name="Tapia R."/>
            <person name="Land M."/>
            <person name="Hauser L."/>
            <person name="Kyrpides N."/>
            <person name="Ivanova N."/>
            <person name="Pagani I."/>
            <person name="Vogl K."/>
            <person name="Liu Z."/>
            <person name="Imhoff J."/>
            <person name="Thiel V."/>
            <person name="Frigaard N.-U."/>
            <person name="Bryant D."/>
            <person name="Woyke T."/>
        </authorList>
    </citation>
    <scope>NUCLEOTIDE SEQUENCE [LARGE SCALE GENOMIC DNA]</scope>
    <source>
        <strain evidence="2 3">8321</strain>
    </source>
</reference>
<keyword evidence="2" id="KW-0012">Acyltransferase</keyword>
<dbReference type="InterPro" id="IPR050471">
    <property type="entry name" value="AB_hydrolase"/>
</dbReference>
<accession>L0GT93</accession>
<name>L0GT93_9GAMM</name>
<dbReference type="eggNOG" id="COG1073">
    <property type="taxonomic scope" value="Bacteria"/>
</dbReference>
<dbReference type="HOGENOM" id="CLU_020336_0_0_6"/>
<organism evidence="2 3">
    <name type="scientific">Thioflavicoccus mobilis 8321</name>
    <dbReference type="NCBI Taxonomy" id="765912"/>
    <lineage>
        <taxon>Bacteria</taxon>
        <taxon>Pseudomonadati</taxon>
        <taxon>Pseudomonadota</taxon>
        <taxon>Gammaproteobacteria</taxon>
        <taxon>Chromatiales</taxon>
        <taxon>Chromatiaceae</taxon>
        <taxon>Thioflavicoccus</taxon>
    </lineage>
</organism>
<feature type="domain" description="Serine aminopeptidase S33" evidence="1">
    <location>
        <begin position="46"/>
        <end position="158"/>
    </location>
</feature>
<keyword evidence="3" id="KW-1185">Reference proteome</keyword>
<dbReference type="RefSeq" id="WP_015279381.1">
    <property type="nucleotide sequence ID" value="NC_019940.1"/>
</dbReference>
<proteinExistence type="predicted"/>
<dbReference type="STRING" id="765912.Thimo_0364"/>
<protein>
    <submittedName>
        <fullName evidence="2">Putative hydrolase or acyltransferase of alpha/beta superfamily</fullName>
    </submittedName>
</protein>
<dbReference type="InterPro" id="IPR000073">
    <property type="entry name" value="AB_hydrolase_1"/>
</dbReference>
<dbReference type="AlphaFoldDB" id="L0GT93"/>
<sequence length="317" mass="35575">MKRKIFFAILISIMLSSKSYSEEVILQTKENVKLWSESFGDKRNPALLLIMGAMNQSIFWPREFCEELAKSGYYVIRYDHRDTGKSDGIDYQKNPYDLTIMKNDAVSVLNAHHIKETMVVGLSMGGYIAQLLAVENPERVSKLVLISTSADHRPYMKATMGVPVKNSSLPPPSENFLGYIKKSIESPPATKDEITLNIINGWRVTYAGSKAFPAAEVSSAIRLSEERSRSDVMPMNHALAANSSQDRLELVKQINMPTLVIHGKHDPCLPLEHGKYLSDNIPNSFFVVLDMGHSFQWSWDSEIANEIVAFDKLSDSA</sequence>
<dbReference type="Proteomes" id="UP000010816">
    <property type="component" value="Chromosome"/>
</dbReference>
<evidence type="ECO:0000313" key="2">
    <source>
        <dbReference type="EMBL" id="AGA89231.1"/>
    </source>
</evidence>
<evidence type="ECO:0000259" key="1">
    <source>
        <dbReference type="Pfam" id="PF12146"/>
    </source>
</evidence>
<dbReference type="PRINTS" id="PR00111">
    <property type="entry name" value="ABHYDROLASE"/>
</dbReference>
<dbReference type="Gene3D" id="3.40.50.1820">
    <property type="entry name" value="alpha/beta hydrolase"/>
    <property type="match status" value="1"/>
</dbReference>
<dbReference type="PANTHER" id="PTHR43433">
    <property type="entry name" value="HYDROLASE, ALPHA/BETA FOLD FAMILY PROTEIN"/>
    <property type="match status" value="1"/>
</dbReference>
<keyword evidence="2" id="KW-0808">Transferase</keyword>